<dbReference type="Pfam" id="PF04305">
    <property type="entry name" value="DUF455"/>
    <property type="match status" value="1"/>
</dbReference>
<dbReference type="PANTHER" id="PTHR42782:SF4">
    <property type="entry name" value="DUF455 DOMAIN-CONTAINING PROTEIN"/>
    <property type="match status" value="1"/>
</dbReference>
<dbReference type="EMBL" id="CP065592">
    <property type="protein sequence ID" value="QPQ54029.1"/>
    <property type="molecule type" value="Genomic_DNA"/>
</dbReference>
<dbReference type="AlphaFoldDB" id="A0A7T2GHK0"/>
<dbReference type="InterPro" id="IPR007402">
    <property type="entry name" value="DUF455"/>
</dbReference>
<dbReference type="CDD" id="cd00657">
    <property type="entry name" value="Ferritin_like"/>
    <property type="match status" value="1"/>
</dbReference>
<dbReference type="RefSeq" id="WP_200970561.1">
    <property type="nucleotide sequence ID" value="NZ_CP065592.1"/>
</dbReference>
<gene>
    <name evidence="2" type="ORF">IC614_06510</name>
</gene>
<evidence type="ECO:0000313" key="3">
    <source>
        <dbReference type="Proteomes" id="UP000594873"/>
    </source>
</evidence>
<dbReference type="Proteomes" id="UP000594873">
    <property type="component" value="Chromosome"/>
</dbReference>
<dbReference type="PANTHER" id="PTHR42782">
    <property type="entry name" value="SI:CH73-314G15.3"/>
    <property type="match status" value="1"/>
</dbReference>
<proteinExistence type="predicted"/>
<dbReference type="PIRSF" id="PIRSF012318">
    <property type="entry name" value="UCP012318"/>
    <property type="match status" value="1"/>
</dbReference>
<evidence type="ECO:0000313" key="2">
    <source>
        <dbReference type="EMBL" id="QPQ54029.1"/>
    </source>
</evidence>
<protein>
    <submittedName>
        <fullName evidence="2">Ferritin-like domain-containing protein</fullName>
    </submittedName>
</protein>
<sequence length="280" mass="30525">MKSVADAARAVLQASAPRDKVKIARTAARLWRQGALAHSFDAAMPARPARPEKPDLLPPAQMPKRGKGGSERGRIAMLHALAHIEFGAIDLAFDMAGRFGGAFPRAFIDDWFGVGADEALHFALLDRRLRSLGSHYGALPAHDGLWEAAEKTAHDVLARLAVVPMVLEARGLDVTPSTIERFRAAGDERSATIIHRIYRDEIRHVAAGTRWFKNACESRGLDAVGHWKWLIETYFRGLLKPPFNDSARGEAGLSRDFYAGVAAGKKSEQGPVTSWGGQTS</sequence>
<dbReference type="KEGG" id="sflv:IC614_06510"/>
<dbReference type="SUPFAM" id="SSF47240">
    <property type="entry name" value="Ferritin-like"/>
    <property type="match status" value="1"/>
</dbReference>
<dbReference type="InterPro" id="IPR011197">
    <property type="entry name" value="UCP012318"/>
</dbReference>
<keyword evidence="3" id="KW-1185">Reference proteome</keyword>
<dbReference type="InterPro" id="IPR009078">
    <property type="entry name" value="Ferritin-like_SF"/>
</dbReference>
<evidence type="ECO:0000256" key="1">
    <source>
        <dbReference type="SAM" id="MobiDB-lite"/>
    </source>
</evidence>
<reference evidence="2 3" key="1">
    <citation type="submission" date="2020-11" db="EMBL/GenBank/DDBJ databases">
        <title>Genome seq and assembly of Sphingosinicella sp.</title>
        <authorList>
            <person name="Chhetri G."/>
        </authorList>
    </citation>
    <scope>NUCLEOTIDE SEQUENCE [LARGE SCALE GENOMIC DNA]</scope>
    <source>
        <strain evidence="2 3">UDD2</strain>
    </source>
</reference>
<feature type="region of interest" description="Disordered" evidence="1">
    <location>
        <begin position="42"/>
        <end position="70"/>
    </location>
</feature>
<name>A0A7T2GHK0_9SPHN</name>
<accession>A0A7T2GHK0</accession>
<organism evidence="2 3">
    <name type="scientific">Allosphingosinicella flava</name>
    <dbReference type="NCBI Taxonomy" id="2771430"/>
    <lineage>
        <taxon>Bacteria</taxon>
        <taxon>Pseudomonadati</taxon>
        <taxon>Pseudomonadota</taxon>
        <taxon>Alphaproteobacteria</taxon>
        <taxon>Sphingomonadales</taxon>
        <taxon>Sphingomonadaceae</taxon>
        <taxon>Allosphingosinicella</taxon>
    </lineage>
</organism>